<accession>A0ABY5KDB3</accession>
<keyword evidence="2 3" id="KW-0732">Signal</keyword>
<dbReference type="EMBL" id="CP101990">
    <property type="protein sequence ID" value="UUI67421.1"/>
    <property type="molecule type" value="Genomic_DNA"/>
</dbReference>
<feature type="domain" description="Leucine-binding protein" evidence="4">
    <location>
        <begin position="47"/>
        <end position="404"/>
    </location>
</feature>
<dbReference type="CDD" id="cd06346">
    <property type="entry name" value="PBP1_ABC_ligand_binding-like"/>
    <property type="match status" value="1"/>
</dbReference>
<evidence type="ECO:0000259" key="4">
    <source>
        <dbReference type="Pfam" id="PF13458"/>
    </source>
</evidence>
<gene>
    <name evidence="5" type="ORF">NP095_09385</name>
</gene>
<evidence type="ECO:0000313" key="6">
    <source>
        <dbReference type="Proteomes" id="UP001315860"/>
    </source>
</evidence>
<dbReference type="InterPro" id="IPR051010">
    <property type="entry name" value="BCAA_transport"/>
</dbReference>
<feature type="chain" id="PRO_5045857949" evidence="3">
    <location>
        <begin position="23"/>
        <end position="419"/>
    </location>
</feature>
<dbReference type="SUPFAM" id="SSF53822">
    <property type="entry name" value="Periplasmic binding protein-like I"/>
    <property type="match status" value="1"/>
</dbReference>
<keyword evidence="6" id="KW-1185">Reference proteome</keyword>
<dbReference type="RefSeq" id="WP_249378368.1">
    <property type="nucleotide sequence ID" value="NZ_CP101990.1"/>
</dbReference>
<dbReference type="InterPro" id="IPR028082">
    <property type="entry name" value="Peripla_BP_I"/>
</dbReference>
<feature type="signal peptide" evidence="3">
    <location>
        <begin position="1"/>
        <end position="22"/>
    </location>
</feature>
<evidence type="ECO:0000256" key="3">
    <source>
        <dbReference type="SAM" id="SignalP"/>
    </source>
</evidence>
<evidence type="ECO:0000256" key="2">
    <source>
        <dbReference type="ARBA" id="ARBA00022729"/>
    </source>
</evidence>
<evidence type="ECO:0000313" key="5">
    <source>
        <dbReference type="EMBL" id="UUI67421.1"/>
    </source>
</evidence>
<dbReference type="Gene3D" id="3.40.50.2300">
    <property type="match status" value="2"/>
</dbReference>
<dbReference type="PROSITE" id="PS51257">
    <property type="entry name" value="PROKAR_LIPOPROTEIN"/>
    <property type="match status" value="1"/>
</dbReference>
<dbReference type="PANTHER" id="PTHR30483">
    <property type="entry name" value="LEUCINE-SPECIFIC-BINDING PROTEIN"/>
    <property type="match status" value="1"/>
</dbReference>
<sequence>MKRSTTTLRLAALASASALVLAACGGGDDSSDDKEKEVAKGDGEFVVGSLLPQTGSLAFLGPPEFAGVDLAVKEINEAGGVLGKDARHVKGDSGDADSGIAPTETDKLIKGGSDVIVGAASSGVSMTVIDKILAAGVVQYSPANTSTDFDSGKYGEPDLYFRTAPSDILQGAVMANLLVEDGRQNVAILARQDSYGETLAQEVKKGLEAAGSKVAVTSFYGEKAPSYDAQVDDVAAAKPDAVVLIAFDETKKIVPQLVGKGVGPQDVATYFVDGNVADYSGESFAPQLKGVKGTVPGAEAAGDFKQRLLDIDPKLKDYSYAAESYDAVVTSALAAIAAKNDSGEAIASELVEVTKGGEKCTTFKQCADLLADGKDIDYDGVSGPIEMGETGSPTSASIGIYQYDGKGTYDSVKYIAGDI</sequence>
<dbReference type="Proteomes" id="UP001315860">
    <property type="component" value="Chromosome"/>
</dbReference>
<organism evidence="5 6">
    <name type="scientific">Aeromicrobium duanguangcaii</name>
    <dbReference type="NCBI Taxonomy" id="2968086"/>
    <lineage>
        <taxon>Bacteria</taxon>
        <taxon>Bacillati</taxon>
        <taxon>Actinomycetota</taxon>
        <taxon>Actinomycetes</taxon>
        <taxon>Propionibacteriales</taxon>
        <taxon>Nocardioidaceae</taxon>
        <taxon>Aeromicrobium</taxon>
    </lineage>
</organism>
<name>A0ABY5KDB3_9ACTN</name>
<comment type="similarity">
    <text evidence="1">Belongs to the leucine-binding protein family.</text>
</comment>
<reference evidence="5 6" key="1">
    <citation type="submission" date="2022-07" db="EMBL/GenBank/DDBJ databases">
        <title>Novel species in genus Aeromicrobium.</title>
        <authorList>
            <person name="Ye L."/>
        </authorList>
    </citation>
    <scope>NUCLEOTIDE SEQUENCE [LARGE SCALE GENOMIC DNA]</scope>
    <source>
        <strain evidence="6">zg-Y50</strain>
    </source>
</reference>
<dbReference type="InterPro" id="IPR028081">
    <property type="entry name" value="Leu-bd"/>
</dbReference>
<proteinExistence type="inferred from homology"/>
<evidence type="ECO:0000256" key="1">
    <source>
        <dbReference type="ARBA" id="ARBA00010062"/>
    </source>
</evidence>
<dbReference type="Pfam" id="PF13458">
    <property type="entry name" value="Peripla_BP_6"/>
    <property type="match status" value="1"/>
</dbReference>
<protein>
    <submittedName>
        <fullName evidence="5">ABC transporter substrate-binding protein</fullName>
    </submittedName>
</protein>
<dbReference type="PANTHER" id="PTHR30483:SF6">
    <property type="entry name" value="PERIPLASMIC BINDING PROTEIN OF ABC TRANSPORTER FOR NATURAL AMINO ACIDS"/>
    <property type="match status" value="1"/>
</dbReference>